<protein>
    <submittedName>
        <fullName evidence="1">Uncharacterized protein</fullName>
    </submittedName>
</protein>
<name>G0P2P0_CAEBE</name>
<organism evidence="2">
    <name type="scientific">Caenorhabditis brenneri</name>
    <name type="common">Nematode worm</name>
    <dbReference type="NCBI Taxonomy" id="135651"/>
    <lineage>
        <taxon>Eukaryota</taxon>
        <taxon>Metazoa</taxon>
        <taxon>Ecdysozoa</taxon>
        <taxon>Nematoda</taxon>
        <taxon>Chromadorea</taxon>
        <taxon>Rhabditida</taxon>
        <taxon>Rhabditina</taxon>
        <taxon>Rhabditomorpha</taxon>
        <taxon>Rhabditoidea</taxon>
        <taxon>Rhabditidae</taxon>
        <taxon>Peloderinae</taxon>
        <taxon>Caenorhabditis</taxon>
    </lineage>
</organism>
<gene>
    <name evidence="1" type="ORF">CAEBREN_10642</name>
</gene>
<reference evidence="2" key="1">
    <citation type="submission" date="2011-07" db="EMBL/GenBank/DDBJ databases">
        <authorList>
            <consortium name="Caenorhabditis brenneri Sequencing and Analysis Consortium"/>
            <person name="Wilson R.K."/>
        </authorList>
    </citation>
    <scope>NUCLEOTIDE SEQUENCE [LARGE SCALE GENOMIC DNA]</scope>
    <source>
        <strain evidence="2">PB2801</strain>
    </source>
</reference>
<evidence type="ECO:0000313" key="2">
    <source>
        <dbReference type="Proteomes" id="UP000008068"/>
    </source>
</evidence>
<dbReference type="EMBL" id="GL380029">
    <property type="protein sequence ID" value="EGT43368.1"/>
    <property type="molecule type" value="Genomic_DNA"/>
</dbReference>
<dbReference type="HOGENOM" id="CLU_1171514_0_0_1"/>
<dbReference type="AlphaFoldDB" id="G0P2P0"/>
<evidence type="ECO:0000313" key="1">
    <source>
        <dbReference type="EMBL" id="EGT43368.1"/>
    </source>
</evidence>
<dbReference type="InParanoid" id="G0P2P0"/>
<keyword evidence="2" id="KW-1185">Reference proteome</keyword>
<proteinExistence type="predicted"/>
<sequence>MPGQKMAREGCHQGRKLLKFYYSFYAEKFEQRLHLTNQEVERWQREAQNEDPFVFIQRTRRTRVLEPQEESDLKKVLEKIKREKTENGLRMQMWLIHQYVGSRSETLIDAKCEILKKLDQMKSEDDDLSFEGFAEYITDWQMENQSEEMDTYIVRLLTKVWNTDLFDIKEFHRHFNVLISDIFERANAELKVRLRSLFVLMSQNMEENEEPDMKEWVRKSLRRPEQEERAAITNLLV</sequence>
<dbReference type="Proteomes" id="UP000008068">
    <property type="component" value="Unassembled WGS sequence"/>
</dbReference>
<accession>G0P2P0</accession>